<organism evidence="1 2">
    <name type="scientific">Parelaphostrongylus tenuis</name>
    <name type="common">Meningeal worm</name>
    <dbReference type="NCBI Taxonomy" id="148309"/>
    <lineage>
        <taxon>Eukaryota</taxon>
        <taxon>Metazoa</taxon>
        <taxon>Ecdysozoa</taxon>
        <taxon>Nematoda</taxon>
        <taxon>Chromadorea</taxon>
        <taxon>Rhabditida</taxon>
        <taxon>Rhabditina</taxon>
        <taxon>Rhabditomorpha</taxon>
        <taxon>Strongyloidea</taxon>
        <taxon>Metastrongylidae</taxon>
        <taxon>Parelaphostrongylus</taxon>
    </lineage>
</organism>
<proteinExistence type="predicted"/>
<keyword evidence="2" id="KW-1185">Reference proteome</keyword>
<evidence type="ECO:0000313" key="2">
    <source>
        <dbReference type="Proteomes" id="UP001196413"/>
    </source>
</evidence>
<protein>
    <submittedName>
        <fullName evidence="1">Uncharacterized protein</fullName>
    </submittedName>
</protein>
<name>A0AAD5WDK1_PARTN</name>
<dbReference type="AlphaFoldDB" id="A0AAD5WDK1"/>
<dbReference type="Proteomes" id="UP001196413">
    <property type="component" value="Unassembled WGS sequence"/>
</dbReference>
<comment type="caution">
    <text evidence="1">The sequence shown here is derived from an EMBL/GenBank/DDBJ whole genome shotgun (WGS) entry which is preliminary data.</text>
</comment>
<accession>A0AAD5WDK1</accession>
<dbReference type="EMBL" id="JAHQIW010005550">
    <property type="protein sequence ID" value="KAJ1366426.1"/>
    <property type="molecule type" value="Genomic_DNA"/>
</dbReference>
<gene>
    <name evidence="1" type="ORF">KIN20_027084</name>
</gene>
<evidence type="ECO:0000313" key="1">
    <source>
        <dbReference type="EMBL" id="KAJ1366426.1"/>
    </source>
</evidence>
<sequence>MRIFVAVQQSTAMEFRAENGDTMCRMHASNGPTTMAAVERLELTCSAACLSSLLDMPLSLLHVSCSLSS</sequence>
<reference evidence="1" key="1">
    <citation type="submission" date="2021-06" db="EMBL/GenBank/DDBJ databases">
        <title>Parelaphostrongylus tenuis whole genome reference sequence.</title>
        <authorList>
            <person name="Garwood T.J."/>
            <person name="Larsen P.A."/>
            <person name="Fountain-Jones N.M."/>
            <person name="Garbe J.R."/>
            <person name="Macchietto M.G."/>
            <person name="Kania S.A."/>
            <person name="Gerhold R.W."/>
            <person name="Richards J.E."/>
            <person name="Wolf T.M."/>
        </authorList>
    </citation>
    <scope>NUCLEOTIDE SEQUENCE</scope>
    <source>
        <strain evidence="1">MNPRO001-30</strain>
        <tissue evidence="1">Meninges</tissue>
    </source>
</reference>